<dbReference type="Proteomes" id="UP000005837">
    <property type="component" value="Unassembled WGS sequence"/>
</dbReference>
<organism evidence="1 2">
    <name type="scientific">Eikenella corrodens ATCC 23834</name>
    <dbReference type="NCBI Taxonomy" id="546274"/>
    <lineage>
        <taxon>Bacteria</taxon>
        <taxon>Pseudomonadati</taxon>
        <taxon>Pseudomonadota</taxon>
        <taxon>Betaproteobacteria</taxon>
        <taxon>Neisseriales</taxon>
        <taxon>Neisseriaceae</taxon>
        <taxon>Eikenella</taxon>
    </lineage>
</organism>
<evidence type="ECO:0000313" key="1">
    <source>
        <dbReference type="EMBL" id="EEG24152.1"/>
    </source>
</evidence>
<sequence>MYANWLDGFNFAPLRRNFVEAALSSSLYLPTGYLKKLKYPRLRNPKQ</sequence>
<proteinExistence type="predicted"/>
<dbReference type="EMBL" id="ACEA01000018">
    <property type="protein sequence ID" value="EEG24152.1"/>
    <property type="molecule type" value="Genomic_DNA"/>
</dbReference>
<reference evidence="1 2" key="1">
    <citation type="submission" date="2009-01" db="EMBL/GenBank/DDBJ databases">
        <authorList>
            <person name="Fulton L."/>
            <person name="Clifton S."/>
            <person name="Chinwalla A.T."/>
            <person name="Mitreva M."/>
            <person name="Sodergren E."/>
            <person name="Weinstock G."/>
            <person name="Clifton S."/>
            <person name="Dooling D.J."/>
            <person name="Fulton B."/>
            <person name="Minx P."/>
            <person name="Pepin K.H."/>
            <person name="Johnson M."/>
            <person name="Bhonagiri V."/>
            <person name="Nash W.E."/>
            <person name="Mardis E.R."/>
            <person name="Wilson R.K."/>
        </authorList>
    </citation>
    <scope>NUCLEOTIDE SEQUENCE [LARGE SCALE GENOMIC DNA]</scope>
    <source>
        <strain evidence="1 2">ATCC 23834</strain>
    </source>
</reference>
<name>C0DUY1_EIKCO</name>
<evidence type="ECO:0000313" key="2">
    <source>
        <dbReference type="Proteomes" id="UP000005837"/>
    </source>
</evidence>
<dbReference type="HOGENOM" id="CLU_3167527_0_0_4"/>
<protein>
    <submittedName>
        <fullName evidence="1">Uncharacterized protein</fullName>
    </submittedName>
</protein>
<comment type="caution">
    <text evidence="1">The sequence shown here is derived from an EMBL/GenBank/DDBJ whole genome shotgun (WGS) entry which is preliminary data.</text>
</comment>
<dbReference type="AlphaFoldDB" id="C0DUY1"/>
<gene>
    <name evidence="1" type="ORF">EIKCOROL_01170</name>
</gene>
<accession>C0DUY1</accession>